<gene>
    <name evidence="6" type="ORF">BST96_02830</name>
</gene>
<name>A0A1X9NFI0_9GAMM</name>
<feature type="domain" description="Acyl-CoA dehydrogenase/oxidase N-terminal" evidence="4">
    <location>
        <begin position="2"/>
        <end position="90"/>
    </location>
</feature>
<dbReference type="PANTHER" id="PTHR43884:SF25">
    <property type="entry name" value="ACYL-COA DEHYDROGENASE YDBM-RELATED"/>
    <property type="match status" value="1"/>
</dbReference>
<dbReference type="GO" id="GO:0003995">
    <property type="term" value="F:acyl-CoA dehydrogenase activity"/>
    <property type="evidence" value="ECO:0007669"/>
    <property type="project" value="TreeGrafter"/>
</dbReference>
<dbReference type="EMBL" id="CP019343">
    <property type="protein sequence ID" value="ARN76276.1"/>
    <property type="molecule type" value="Genomic_DNA"/>
</dbReference>
<dbReference type="InterPro" id="IPR036250">
    <property type="entry name" value="AcylCo_DH-like_C"/>
</dbReference>
<evidence type="ECO:0000313" key="7">
    <source>
        <dbReference type="Proteomes" id="UP000193450"/>
    </source>
</evidence>
<dbReference type="InterPro" id="IPR006091">
    <property type="entry name" value="Acyl-CoA_Oxase/DH_mid-dom"/>
</dbReference>
<dbReference type="SUPFAM" id="SSF56645">
    <property type="entry name" value="Acyl-CoA dehydrogenase NM domain-like"/>
    <property type="match status" value="1"/>
</dbReference>
<dbReference type="OrthoDB" id="7316074at2"/>
<dbReference type="InterPro" id="IPR037069">
    <property type="entry name" value="AcylCoA_DH/ox_N_sf"/>
</dbReference>
<dbReference type="PIRSF" id="PIRSF016578">
    <property type="entry name" value="HsaA"/>
    <property type="match status" value="1"/>
</dbReference>
<dbReference type="Proteomes" id="UP000193450">
    <property type="component" value="Chromosome"/>
</dbReference>
<dbReference type="InterPro" id="IPR009100">
    <property type="entry name" value="AcylCoA_DH/oxidase_NM_dom_sf"/>
</dbReference>
<evidence type="ECO:0000256" key="2">
    <source>
        <dbReference type="ARBA" id="ARBA00023002"/>
    </source>
</evidence>
<dbReference type="PANTHER" id="PTHR43884">
    <property type="entry name" value="ACYL-COA DEHYDROGENASE"/>
    <property type="match status" value="1"/>
</dbReference>
<dbReference type="Gene3D" id="1.10.540.10">
    <property type="entry name" value="Acyl-CoA dehydrogenase/oxidase, N-terminal domain"/>
    <property type="match status" value="1"/>
</dbReference>
<dbReference type="InterPro" id="IPR046373">
    <property type="entry name" value="Acyl-CoA_Oxase/DH_mid-dom_sf"/>
</dbReference>
<evidence type="ECO:0000256" key="1">
    <source>
        <dbReference type="ARBA" id="ARBA00022630"/>
    </source>
</evidence>
<keyword evidence="7" id="KW-1185">Reference proteome</keyword>
<sequence>MTDKEKAIAAKVDAILPALREKASEADIKGEFPLSHVQLLSEAGLLGLMVPKAYGGLGGGLRDLSGATFAMGTACPSTALAFFFHCSAASRGTLQLKALDAGLFEGEEAATVKAFAEKVLYAMGRDAKWLANFASESNKKASAMLAIATTASKVDGGWKINGVKSFGCAVGVADEYLVTAKLEGYDTAEGLATFFVKRDAKGVSPRVKWDAIGMRACANDGLVLDDVFVADDDALGVPGAFVKSMQMSRGTFVGNQPAGTCCYLGATQGLYDYAIRHLTEKTFSDTGRPVGEGPMQQELIGRMTVELETAYSWMRRQIDLESSEIEIRPKATVERQWHLAKGTISEACFAVGTNALKACGTANTMNTSPIARGIRDLTMGLVQAFPAETGRLYAAKDIISKQSETLFST</sequence>
<evidence type="ECO:0000313" key="6">
    <source>
        <dbReference type="EMBL" id="ARN76276.1"/>
    </source>
</evidence>
<proteinExistence type="predicted"/>
<dbReference type="AlphaFoldDB" id="A0A1X9NFI0"/>
<dbReference type="Pfam" id="PF02771">
    <property type="entry name" value="Acyl-CoA_dh_N"/>
    <property type="match status" value="1"/>
</dbReference>
<feature type="domain" description="Acyl-CoA oxidase/dehydrogenase middle" evidence="3">
    <location>
        <begin position="134"/>
        <end position="227"/>
    </location>
</feature>
<evidence type="ECO:0000259" key="4">
    <source>
        <dbReference type="Pfam" id="PF02771"/>
    </source>
</evidence>
<organism evidence="6 7">
    <name type="scientific">Oceanicoccus sagamiensis</name>
    <dbReference type="NCBI Taxonomy" id="716816"/>
    <lineage>
        <taxon>Bacteria</taxon>
        <taxon>Pseudomonadati</taxon>
        <taxon>Pseudomonadota</taxon>
        <taxon>Gammaproteobacteria</taxon>
        <taxon>Cellvibrionales</taxon>
        <taxon>Spongiibacteraceae</taxon>
        <taxon>Oceanicoccus</taxon>
    </lineage>
</organism>
<dbReference type="SUPFAM" id="SSF47203">
    <property type="entry name" value="Acyl-CoA dehydrogenase C-terminal domain-like"/>
    <property type="match status" value="1"/>
</dbReference>
<keyword evidence="1" id="KW-0285">Flavoprotein</keyword>
<dbReference type="Gene3D" id="1.20.140.10">
    <property type="entry name" value="Butyryl-CoA Dehydrogenase, subunit A, domain 3"/>
    <property type="match status" value="1"/>
</dbReference>
<dbReference type="Gene3D" id="2.40.110.10">
    <property type="entry name" value="Butyryl-CoA Dehydrogenase, subunit A, domain 2"/>
    <property type="match status" value="1"/>
</dbReference>
<dbReference type="KEGG" id="osg:BST96_02830"/>
<evidence type="ECO:0000259" key="5">
    <source>
        <dbReference type="Pfam" id="PF08028"/>
    </source>
</evidence>
<dbReference type="GO" id="GO:0050660">
    <property type="term" value="F:flavin adenine dinucleotide binding"/>
    <property type="evidence" value="ECO:0007669"/>
    <property type="project" value="InterPro"/>
</dbReference>
<keyword evidence="2" id="KW-0560">Oxidoreductase</keyword>
<dbReference type="InterPro" id="IPR013786">
    <property type="entry name" value="AcylCoA_DH/ox_N"/>
</dbReference>
<protein>
    <submittedName>
        <fullName evidence="6">Acyl-CoA dehydrogenase</fullName>
    </submittedName>
</protein>
<accession>A0A1X9NFI0</accession>
<evidence type="ECO:0000259" key="3">
    <source>
        <dbReference type="Pfam" id="PF02770"/>
    </source>
</evidence>
<dbReference type="Pfam" id="PF02770">
    <property type="entry name" value="Acyl-CoA_dh_M"/>
    <property type="match status" value="1"/>
</dbReference>
<reference evidence="6 7" key="1">
    <citation type="submission" date="2016-11" db="EMBL/GenBank/DDBJ databases">
        <title>Trade-off between light-utilization and light-protection in marine flavobacteria.</title>
        <authorList>
            <person name="Kumagai Y."/>
        </authorList>
    </citation>
    <scope>NUCLEOTIDE SEQUENCE [LARGE SCALE GENOMIC DNA]</scope>
    <source>
        <strain evidence="6 7">NBRC 107125</strain>
    </source>
</reference>
<dbReference type="STRING" id="716816.BST96_02830"/>
<dbReference type="Pfam" id="PF08028">
    <property type="entry name" value="Acyl-CoA_dh_2"/>
    <property type="match status" value="1"/>
</dbReference>
<feature type="domain" description="Acyl-CoA dehydrogenase C-terminal" evidence="5">
    <location>
        <begin position="263"/>
        <end position="379"/>
    </location>
</feature>
<dbReference type="InterPro" id="IPR013107">
    <property type="entry name" value="Acyl-CoA_DH_C"/>
</dbReference>